<dbReference type="EMBL" id="MFAF01000088">
    <property type="protein sequence ID" value="OGD74941.1"/>
    <property type="molecule type" value="Genomic_DNA"/>
</dbReference>
<dbReference type="AlphaFoldDB" id="A0A1F5F5J0"/>
<dbReference type="InterPro" id="IPR028098">
    <property type="entry name" value="Glyco_trans_4-like_N"/>
</dbReference>
<comment type="caution">
    <text evidence="3">The sequence shown here is derived from an EMBL/GenBank/DDBJ whole genome shotgun (WGS) entry which is preliminary data.</text>
</comment>
<dbReference type="InterPro" id="IPR001296">
    <property type="entry name" value="Glyco_trans_1"/>
</dbReference>
<feature type="domain" description="Glycosyl transferase family 1" evidence="1">
    <location>
        <begin position="187"/>
        <end position="315"/>
    </location>
</feature>
<accession>A0A1F5F5J0</accession>
<proteinExistence type="predicted"/>
<evidence type="ECO:0000313" key="3">
    <source>
        <dbReference type="EMBL" id="OGD74941.1"/>
    </source>
</evidence>
<evidence type="ECO:0000313" key="4">
    <source>
        <dbReference type="Proteomes" id="UP000177187"/>
    </source>
</evidence>
<dbReference type="PANTHER" id="PTHR12526">
    <property type="entry name" value="GLYCOSYLTRANSFERASE"/>
    <property type="match status" value="1"/>
</dbReference>
<dbReference type="GO" id="GO:0016757">
    <property type="term" value="F:glycosyltransferase activity"/>
    <property type="evidence" value="ECO:0007669"/>
    <property type="project" value="TreeGrafter"/>
</dbReference>
<name>A0A1F5F5J0_9BACT</name>
<dbReference type="Proteomes" id="UP000177187">
    <property type="component" value="Unassembled WGS sequence"/>
</dbReference>
<evidence type="ECO:0000259" key="1">
    <source>
        <dbReference type="Pfam" id="PF00534"/>
    </source>
</evidence>
<protein>
    <submittedName>
        <fullName evidence="3">Uncharacterized protein</fullName>
    </submittedName>
</protein>
<dbReference type="Gene3D" id="3.40.50.2000">
    <property type="entry name" value="Glycogen Phosphorylase B"/>
    <property type="match status" value="2"/>
</dbReference>
<organism evidence="3 4">
    <name type="scientific">Candidatus Coatesbacteria bacterium RBG_13_66_14</name>
    <dbReference type="NCBI Taxonomy" id="1817816"/>
    <lineage>
        <taxon>Bacteria</taxon>
        <taxon>Candidatus Coatesiibacteriota</taxon>
    </lineage>
</organism>
<gene>
    <name evidence="3" type="ORF">A2Y64_02690</name>
</gene>
<dbReference type="Pfam" id="PF00534">
    <property type="entry name" value="Glycos_transf_1"/>
    <property type="match status" value="1"/>
</dbReference>
<dbReference type="SUPFAM" id="SSF53756">
    <property type="entry name" value="UDP-Glycosyltransferase/glycogen phosphorylase"/>
    <property type="match status" value="1"/>
</dbReference>
<feature type="domain" description="Glycosyltransferase subfamily 4-like N-terminal" evidence="2">
    <location>
        <begin position="2"/>
        <end position="113"/>
    </location>
</feature>
<sequence>MRIAIFSSAANVHTPRWVDFFTGRGHEVHLVSLERGRTLCADQHTLTGTDGVSQWKVLRSVGRARRLVREIDPDVVLGQYLPSHGFLAALVGRHPLAVAAWSPDIPYAVDRHPYDRWRVGLILRRADLTLVCGRHLLDHVRRLGADERRTAATYVGVDPDMFHPGDDGIREARLVFTNREHKDILHVETLIRALPEVVAHVPDARVVVANDGPLRRSLERLAEKLGVLERCAFVGRLASRQTADYLRNAAVYVSCSEVDGMSISLLEALACGAYPVVTDIPADREIVEAGARADLFPVEDADALARCLVSRLDNPEGLVEGRRVNLDTFRRVGRLEDNLALVERRLVALVGGEAFVGETWAPGPV</sequence>
<dbReference type="Pfam" id="PF13477">
    <property type="entry name" value="Glyco_trans_4_2"/>
    <property type="match status" value="1"/>
</dbReference>
<dbReference type="STRING" id="1817816.A2Y64_02690"/>
<dbReference type="PANTHER" id="PTHR12526:SF636">
    <property type="entry name" value="BLL3647 PROTEIN"/>
    <property type="match status" value="1"/>
</dbReference>
<evidence type="ECO:0000259" key="2">
    <source>
        <dbReference type="Pfam" id="PF13477"/>
    </source>
</evidence>
<reference evidence="3 4" key="1">
    <citation type="journal article" date="2016" name="Nat. Commun.">
        <title>Thousands of microbial genomes shed light on interconnected biogeochemical processes in an aquifer system.</title>
        <authorList>
            <person name="Anantharaman K."/>
            <person name="Brown C.T."/>
            <person name="Hug L.A."/>
            <person name="Sharon I."/>
            <person name="Castelle C.J."/>
            <person name="Probst A.J."/>
            <person name="Thomas B.C."/>
            <person name="Singh A."/>
            <person name="Wilkins M.J."/>
            <person name="Karaoz U."/>
            <person name="Brodie E.L."/>
            <person name="Williams K.H."/>
            <person name="Hubbard S.S."/>
            <person name="Banfield J.F."/>
        </authorList>
    </citation>
    <scope>NUCLEOTIDE SEQUENCE [LARGE SCALE GENOMIC DNA]</scope>
</reference>